<dbReference type="CDD" id="cd01127">
    <property type="entry name" value="TrwB_TraG_TraD_VirD4"/>
    <property type="match status" value="1"/>
</dbReference>
<feature type="compositionally biased region" description="Polar residues" evidence="5">
    <location>
        <begin position="473"/>
        <end position="483"/>
    </location>
</feature>
<feature type="domain" description="FHA" evidence="7">
    <location>
        <begin position="123"/>
        <end position="166"/>
    </location>
</feature>
<evidence type="ECO:0000256" key="4">
    <source>
        <dbReference type="PROSITE-ProRule" id="PRU00289"/>
    </source>
</evidence>
<dbReference type="InterPro" id="IPR027417">
    <property type="entry name" value="P-loop_NTPase"/>
</dbReference>
<evidence type="ECO:0000259" key="7">
    <source>
        <dbReference type="PROSITE" id="PS50006"/>
    </source>
</evidence>
<dbReference type="PANTHER" id="PTHR22683:SF1">
    <property type="entry name" value="TYPE VII SECRETION SYSTEM PROTEIN ESSC"/>
    <property type="match status" value="1"/>
</dbReference>
<dbReference type="SMART" id="SM00382">
    <property type="entry name" value="AAA"/>
    <property type="match status" value="2"/>
</dbReference>
<dbReference type="Pfam" id="PF00498">
    <property type="entry name" value="FHA"/>
    <property type="match status" value="1"/>
</dbReference>
<keyword evidence="6" id="KW-1133">Transmembrane helix</keyword>
<evidence type="ECO:0000256" key="3">
    <source>
        <dbReference type="ARBA" id="ARBA00022840"/>
    </source>
</evidence>
<dbReference type="InterPro" id="IPR003593">
    <property type="entry name" value="AAA+_ATPase"/>
</dbReference>
<name>A0AAU8DM80_9ACTN</name>
<dbReference type="InterPro" id="IPR000253">
    <property type="entry name" value="FHA_dom"/>
</dbReference>
<keyword evidence="6" id="KW-0812">Transmembrane</keyword>
<evidence type="ECO:0000256" key="6">
    <source>
        <dbReference type="SAM" id="Phobius"/>
    </source>
</evidence>
<gene>
    <name evidence="9" type="ORF">ABLG96_16310</name>
</gene>
<accession>A0AAU8DM80</accession>
<dbReference type="Pfam" id="PF01580">
    <property type="entry name" value="FtsK_SpoIIIE"/>
    <property type="match status" value="1"/>
</dbReference>
<dbReference type="Gene3D" id="3.40.50.300">
    <property type="entry name" value="P-loop containing nucleotide triphosphate hydrolases"/>
    <property type="match status" value="2"/>
</dbReference>
<dbReference type="EMBL" id="CP159218">
    <property type="protein sequence ID" value="XCG62770.1"/>
    <property type="molecule type" value="Genomic_DNA"/>
</dbReference>
<dbReference type="RefSeq" id="WP_353648385.1">
    <property type="nucleotide sequence ID" value="NZ_CP159218.1"/>
</dbReference>
<dbReference type="GO" id="GO:0005524">
    <property type="term" value="F:ATP binding"/>
    <property type="evidence" value="ECO:0007669"/>
    <property type="project" value="UniProtKB-UniRule"/>
</dbReference>
<dbReference type="CDD" id="cd00060">
    <property type="entry name" value="FHA"/>
    <property type="match status" value="1"/>
</dbReference>
<reference evidence="9" key="1">
    <citation type="submission" date="2024-05" db="EMBL/GenBank/DDBJ databases">
        <authorList>
            <person name="Cai S.Y."/>
            <person name="Jin L.M."/>
            <person name="Li H.R."/>
        </authorList>
    </citation>
    <scope>NUCLEOTIDE SEQUENCE</scope>
    <source>
        <strain evidence="9">A5-74</strain>
    </source>
</reference>
<dbReference type="SUPFAM" id="SSF49879">
    <property type="entry name" value="SMAD/FHA domain"/>
    <property type="match status" value="1"/>
</dbReference>
<evidence type="ECO:0000256" key="5">
    <source>
        <dbReference type="SAM" id="MobiDB-lite"/>
    </source>
</evidence>
<dbReference type="PANTHER" id="PTHR22683">
    <property type="entry name" value="SPORULATION PROTEIN RELATED"/>
    <property type="match status" value="1"/>
</dbReference>
<dbReference type="SUPFAM" id="SSF52540">
    <property type="entry name" value="P-loop containing nucleoside triphosphate hydrolases"/>
    <property type="match status" value="1"/>
</dbReference>
<evidence type="ECO:0000259" key="8">
    <source>
        <dbReference type="PROSITE" id="PS50901"/>
    </source>
</evidence>
<evidence type="ECO:0000256" key="1">
    <source>
        <dbReference type="ARBA" id="ARBA00022553"/>
    </source>
</evidence>
<keyword evidence="1" id="KW-0597">Phosphoprotein</keyword>
<dbReference type="Gene3D" id="2.60.200.20">
    <property type="match status" value="1"/>
</dbReference>
<protein>
    <submittedName>
        <fullName evidence="9">FtsK/SpoIIIE domain-containing protein</fullName>
    </submittedName>
</protein>
<dbReference type="PROSITE" id="PS50901">
    <property type="entry name" value="FTSK"/>
    <property type="match status" value="1"/>
</dbReference>
<feature type="transmembrane region" description="Helical" evidence="6">
    <location>
        <begin position="252"/>
        <end position="280"/>
    </location>
</feature>
<keyword evidence="3 4" id="KW-0067">ATP-binding</keyword>
<organism evidence="9">
    <name type="scientific">Nakamurella sp. A5-74</name>
    <dbReference type="NCBI Taxonomy" id="3158264"/>
    <lineage>
        <taxon>Bacteria</taxon>
        <taxon>Bacillati</taxon>
        <taxon>Actinomycetota</taxon>
        <taxon>Actinomycetes</taxon>
        <taxon>Nakamurellales</taxon>
        <taxon>Nakamurellaceae</taxon>
        <taxon>Nakamurella</taxon>
    </lineage>
</organism>
<dbReference type="PROSITE" id="PS50006">
    <property type="entry name" value="FHA_DOMAIN"/>
    <property type="match status" value="1"/>
</dbReference>
<keyword evidence="2 4" id="KW-0547">Nucleotide-binding</keyword>
<dbReference type="InterPro" id="IPR008984">
    <property type="entry name" value="SMAD_FHA_dom_sf"/>
</dbReference>
<evidence type="ECO:0000313" key="9">
    <source>
        <dbReference type="EMBL" id="XCG62770.1"/>
    </source>
</evidence>
<dbReference type="InterPro" id="IPR050206">
    <property type="entry name" value="FtsK/SpoIIIE/SftA"/>
</dbReference>
<evidence type="ECO:0000256" key="2">
    <source>
        <dbReference type="ARBA" id="ARBA00022741"/>
    </source>
</evidence>
<dbReference type="SMART" id="SM00240">
    <property type="entry name" value="FHA"/>
    <property type="match status" value="1"/>
</dbReference>
<keyword evidence="6" id="KW-0472">Membrane</keyword>
<dbReference type="GO" id="GO:0003677">
    <property type="term" value="F:DNA binding"/>
    <property type="evidence" value="ECO:0007669"/>
    <property type="project" value="InterPro"/>
</dbReference>
<feature type="domain" description="FtsK" evidence="8">
    <location>
        <begin position="607"/>
        <end position="801"/>
    </location>
</feature>
<proteinExistence type="predicted"/>
<dbReference type="InterPro" id="IPR002543">
    <property type="entry name" value="FtsK_dom"/>
</dbReference>
<feature type="binding site" evidence="4">
    <location>
        <begin position="627"/>
        <end position="634"/>
    </location>
    <ligand>
        <name>ATP</name>
        <dbReference type="ChEBI" id="CHEBI:30616"/>
    </ligand>
</feature>
<feature type="region of interest" description="Disordered" evidence="5">
    <location>
        <begin position="457"/>
        <end position="483"/>
    </location>
</feature>
<sequence length="1355" mass="141286">MSSPGSDRGAICTPAPPPLEIPLTVIGPQGPVVAVVRAPAAVPWRAVADQVAVTAGLPAGTVLHRGPAELLGDELVGHPPLMAGAVLATVPALPATAGDGLVLDCITGPDAGGSIELIAGRPVVVGRSAGCDLVIDDPGVSQRHLRVTSTASGVLRIRDLGSTNGTVRLDATEPTTLLMGTDESLAIGEPLQLGGSVIRVELAGTPSLLREPDARGRWQLTLAARVPSTRIDPSAPRHPGSRPLRTSRVTPWLATVVGALAGVVISAVTGMWMFLLMALFGPLTMAATALGDRAGDRRSHSQAVRSWRADELEYRRRCRAVVRADLRTAWREFADPAHRLRWALTGAQDLWRDDPENGHALTMGVGIRPTRVGAPEPGLAPVGSGSEALSLRTGPVPVETILPTRGVVGLCGGERGSLRWLLAQLLTSVPPHRLQLQVHSSREDLWCLDGIPQLRSDTGSVGRVHRQPLPSDTPRNSNNVSSPTRTVLIDDHERWHRDPVVAQILARPEGLVLVTAGSRSRLPRACSAVIDLDELTGTAIGLSRARFRELAEALTPLTVRGTGDDGPPGPFRVPSDHDLDRAWAVDAAPVVALGSAAGSGSAGSGSAGSITVELDLVADGPHLLIAGTTGSGKSELLQTLVGGLIAAAPPERMSLLLIDYKGGSTFAPLVRAPHVAGLVTDLDPALGERVLRSLRAELRRREQHAVDHEPDDPAGRTATIGNRHLQHAPPRLVIVVDEFATLAAELPEFVPGLLDVAQRGRSLGMHLVLATQRPAGVVTPAIRANIGTRICLRVTDPAESVDLIGRPDAATIRAESPGQGFLQRAGRAPERLHVARMSSPGSQVATVGRIGDPVPVASAPSALSLLIDAAVRVAARRGVPLPAPPWRPPPGAVVEHDDPGVLGLLDRPDEQRVEPWPLPAGSLLISGPARSGRSRALLRWSAAVRASGGRLVVIDASGDLGQLVGSDGVSSHLGLDQPDLVLRLFVRLSAEAARRRHQPHRIPPGVIGLVIDGYEAMAAALDTLDPTLWSQQLTDLIARGPSCGIRCAISGDAATDRGRLAAAFGHHVQLGLPDAASTPRPDTAPGRAWVAEIPGAQLQWALPGRWPSHPGSGAADTAGSADAAAPIVVRRLPEVVGLANLAQPAVGSITLGLGGDEGVPVHWDPAGSAGLVVAGTAGAGTSAALRTIVRGGSMTGIPTLWIGRNAPQEPRNIDDRVRVLADPSAAELASILARHEGHLLLVADDAHRFEQDQLGDVLVRFLEHAEPGQSMVLGTRLERLGAFRGAVAELTRSGTGLLLGADSADGAPLGVRLPRRPAGPRNVGRGHFVNGGRCCAIQVAVSDLSDVCSRRSTPP</sequence>